<feature type="domain" description="UBC core" evidence="6">
    <location>
        <begin position="2"/>
        <end position="151"/>
    </location>
</feature>
<evidence type="ECO:0000256" key="3">
    <source>
        <dbReference type="ARBA" id="ARBA00022741"/>
    </source>
</evidence>
<dbReference type="InterPro" id="IPR050113">
    <property type="entry name" value="Ub_conjugating_enzyme"/>
</dbReference>
<evidence type="ECO:0000313" key="8">
    <source>
        <dbReference type="Proteomes" id="UP000298138"/>
    </source>
</evidence>
<dbReference type="STRING" id="341454.A0A4S2N0C8"/>
<evidence type="ECO:0000256" key="1">
    <source>
        <dbReference type="ARBA" id="ARBA00012486"/>
    </source>
</evidence>
<evidence type="ECO:0000259" key="6">
    <source>
        <dbReference type="PROSITE" id="PS50127"/>
    </source>
</evidence>
<dbReference type="FunFam" id="3.10.110.10:FF:000060">
    <property type="entry name" value="Ubiquitin conjugating enzyme (UbcB)"/>
    <property type="match status" value="1"/>
</dbReference>
<name>A0A4S2N0C8_9PEZI</name>
<evidence type="ECO:0000256" key="4">
    <source>
        <dbReference type="ARBA" id="ARBA00022786"/>
    </source>
</evidence>
<gene>
    <name evidence="7" type="ORF">EX30DRAFT_339826</name>
</gene>
<reference evidence="7 8" key="1">
    <citation type="submission" date="2019-04" db="EMBL/GenBank/DDBJ databases">
        <title>Comparative genomics and transcriptomics to analyze fruiting body development in filamentous ascomycetes.</title>
        <authorList>
            <consortium name="DOE Joint Genome Institute"/>
            <person name="Lutkenhaus R."/>
            <person name="Traeger S."/>
            <person name="Breuer J."/>
            <person name="Kuo A."/>
            <person name="Lipzen A."/>
            <person name="Pangilinan J."/>
            <person name="Dilworth D."/>
            <person name="Sandor L."/>
            <person name="Poggeler S."/>
            <person name="Barry K."/>
            <person name="Grigoriev I.V."/>
            <person name="Nowrousian M."/>
        </authorList>
    </citation>
    <scope>NUCLEOTIDE SEQUENCE [LARGE SCALE GENOMIC DNA]</scope>
    <source>
        <strain evidence="7 8">CBS 389.68</strain>
    </source>
</reference>
<dbReference type="PANTHER" id="PTHR24067">
    <property type="entry name" value="UBIQUITIN-CONJUGATING ENZYME E2"/>
    <property type="match status" value="1"/>
</dbReference>
<dbReference type="OrthoDB" id="9978460at2759"/>
<dbReference type="EMBL" id="ML220115">
    <property type="protein sequence ID" value="TGZ82539.1"/>
    <property type="molecule type" value="Genomic_DNA"/>
</dbReference>
<accession>A0A4S2N0C8</accession>
<keyword evidence="5" id="KW-0067">ATP-binding</keyword>
<dbReference type="Proteomes" id="UP000298138">
    <property type="component" value="Unassembled WGS sequence"/>
</dbReference>
<evidence type="ECO:0000256" key="2">
    <source>
        <dbReference type="ARBA" id="ARBA00022679"/>
    </source>
</evidence>
<keyword evidence="3" id="KW-0547">Nucleotide-binding</keyword>
<dbReference type="GO" id="GO:0005524">
    <property type="term" value="F:ATP binding"/>
    <property type="evidence" value="ECO:0007669"/>
    <property type="project" value="UniProtKB-KW"/>
</dbReference>
<keyword evidence="8" id="KW-1185">Reference proteome</keyword>
<evidence type="ECO:0000313" key="7">
    <source>
        <dbReference type="EMBL" id="TGZ82539.1"/>
    </source>
</evidence>
<sequence>MSSSKRITKEYGELENDPIPGVTIKPIDQDMYNWDIEMSGPAGTPYANGTFKVRLTLPTEYPFKPPTIAFKTKIYHPNVSNDDKGNMCLGMLRTDDWKPSCKLRTVLTLAMKLLNEPDTNDAVETSIVEQMKSNHDAYVQRAKEWTKTYAV</sequence>
<dbReference type="GO" id="GO:0061631">
    <property type="term" value="F:ubiquitin conjugating enzyme activity"/>
    <property type="evidence" value="ECO:0007669"/>
    <property type="project" value="UniProtKB-EC"/>
</dbReference>
<dbReference type="Gene3D" id="3.10.110.10">
    <property type="entry name" value="Ubiquitin Conjugating Enzyme"/>
    <property type="match status" value="1"/>
</dbReference>
<keyword evidence="2" id="KW-0808">Transferase</keyword>
<dbReference type="SMART" id="SM00212">
    <property type="entry name" value="UBCc"/>
    <property type="match status" value="1"/>
</dbReference>
<dbReference type="Pfam" id="PF00179">
    <property type="entry name" value="UQ_con"/>
    <property type="match status" value="1"/>
</dbReference>
<proteinExistence type="predicted"/>
<dbReference type="InterPro" id="IPR016135">
    <property type="entry name" value="UBQ-conjugating_enzyme/RWD"/>
</dbReference>
<evidence type="ECO:0000256" key="5">
    <source>
        <dbReference type="ARBA" id="ARBA00022840"/>
    </source>
</evidence>
<keyword evidence="4" id="KW-0833">Ubl conjugation pathway</keyword>
<dbReference type="AlphaFoldDB" id="A0A4S2N0C8"/>
<dbReference type="PROSITE" id="PS50127">
    <property type="entry name" value="UBC_2"/>
    <property type="match status" value="1"/>
</dbReference>
<dbReference type="SUPFAM" id="SSF54495">
    <property type="entry name" value="UBC-like"/>
    <property type="match status" value="1"/>
</dbReference>
<organism evidence="7 8">
    <name type="scientific">Ascodesmis nigricans</name>
    <dbReference type="NCBI Taxonomy" id="341454"/>
    <lineage>
        <taxon>Eukaryota</taxon>
        <taxon>Fungi</taxon>
        <taxon>Dikarya</taxon>
        <taxon>Ascomycota</taxon>
        <taxon>Pezizomycotina</taxon>
        <taxon>Pezizomycetes</taxon>
        <taxon>Pezizales</taxon>
        <taxon>Ascodesmidaceae</taxon>
        <taxon>Ascodesmis</taxon>
    </lineage>
</organism>
<protein>
    <recommendedName>
        <fullName evidence="1">E2 ubiquitin-conjugating enzyme</fullName>
        <ecNumber evidence="1">2.3.2.23</ecNumber>
    </recommendedName>
</protein>
<dbReference type="EC" id="2.3.2.23" evidence="1"/>
<dbReference type="InterPro" id="IPR000608">
    <property type="entry name" value="UBC"/>
</dbReference>
<dbReference type="InParanoid" id="A0A4S2N0C8"/>